<dbReference type="Gene3D" id="3.30.559.10">
    <property type="entry name" value="Chloramphenicol acetyltransferase-like domain"/>
    <property type="match status" value="2"/>
</dbReference>
<dbReference type="GO" id="GO:0003824">
    <property type="term" value="F:catalytic activity"/>
    <property type="evidence" value="ECO:0007669"/>
    <property type="project" value="InterPro"/>
</dbReference>
<organism evidence="4 5">
    <name type="scientific">Gordonia westfalica</name>
    <dbReference type="NCBI Taxonomy" id="158898"/>
    <lineage>
        <taxon>Bacteria</taxon>
        <taxon>Bacillati</taxon>
        <taxon>Actinomycetota</taxon>
        <taxon>Actinomycetes</taxon>
        <taxon>Mycobacteriales</taxon>
        <taxon>Gordoniaceae</taxon>
        <taxon>Gordonia</taxon>
    </lineage>
</organism>
<evidence type="ECO:0000313" key="5">
    <source>
        <dbReference type="Proteomes" id="UP000183180"/>
    </source>
</evidence>
<dbReference type="GO" id="GO:0005737">
    <property type="term" value="C:cytoplasm"/>
    <property type="evidence" value="ECO:0007669"/>
    <property type="project" value="TreeGrafter"/>
</dbReference>
<dbReference type="PROSITE" id="PS00455">
    <property type="entry name" value="AMP_BINDING"/>
    <property type="match status" value="1"/>
</dbReference>
<gene>
    <name evidence="4" type="ORF">SAMN04488548_136411</name>
</gene>
<dbReference type="Pfam" id="PF00668">
    <property type="entry name" value="Condensation"/>
    <property type="match status" value="2"/>
</dbReference>
<dbReference type="PANTHER" id="PTHR45527:SF1">
    <property type="entry name" value="FATTY ACID SYNTHASE"/>
    <property type="match status" value="1"/>
</dbReference>
<dbReference type="PROSITE" id="PS50075">
    <property type="entry name" value="CARRIER"/>
    <property type="match status" value="1"/>
</dbReference>
<sequence>MTAMRRALWMSQVLQPDVSHVVAFGLTLRGPLDVPRLVEITRAILEHVGWNDVHIPAGYSPAESSPSDGIAPEPLRRAHSSIDAVVPVDLSRSADPDAESECRAQHFIDAADGADLTMPLFRSELHRLATDRHRWVVRVHHVLTDGAGVLRVMSHVADVYGGLVAAADLPVADPDRLADDENRYADSRRRESDARHWQDVLDGYEPSLLSASSARMTSEITRVTRRLTSPRAAASEELVAALAGLCARLLDTPDVGFALPVAARTSAVRRCAVQPLSNVVPLALNGIGDLPAAEAVRSVASAVIDALRHQLYPREDMLRDRRRAAAFGVVVNLLPAFSPPVVDGLHWCLEVMRTGPVADVAVTMHPADQSGHRAVTWEAPAATFDVEALDTLAARYDTYLTALTREIDDGVTIPDEAVFVEGEWDRFRRRRGPAAPPFIPTARMFAEYCAADPSAVALVDGEIEWSRAELAERVRRGAGQLAAADVRAGDPVAVAVERSAASVVAFWSVLMAGGVWVPLGDPAAPEARTQALLARCGARVGLCGPGVTVEGSIRWLVIDGGGDCAAPTFGGADQWRPPGFDSGPDDTAYLLFTSGSTGHPKGVVMPHRGIPALVAEIRETYALTSRSRLLHVSSPTFDTGIVEMLSAVVTGAALVIAPASTQGGDPLAELIRREGVTHLIMTPSVLDTLPVDLADGLTQVIVGGEALPRRLADMWSARVPLRNAYGPTETRCSINISRPLSPHGEITVGPPMVGVTEAVLDRRGRPQPPGALGTLHCAGTQLADGYLDDPAQTDEAFVDCTISDDPVMYRTGDVATWTDAGDLRILGRRDGQVKLRGLRIELGEIDAALIRCAGVRRCVTTFRELPSGRPGIVSFVVPADMSRPPRRSAIRRELARMLPSYMVPAVVVILDEMPRAATGKLSLASLRDLPLPVNGPSRDAVGPHEALLLEVVGEVLGVESVDPVLGFVEQGGDSLAVVRVARRLAEAGHPEIKPNDVLTAPDLASLAEQMTGPSQQVREGRDEPAGDDDAVERPLTPAERTVMREPDHPLAQLICVAWVPASWARPGAGETSALIGALLERHPALRSVYPDTPTGPVRRTSGDVPVDSVVTRIDVAEVPDRERLRAEAKAMAADLDVRVAPPLAVRLLVGPDGVVMGAVAVLHHIAVDGRSLGVLAQDAETLMTGGALATEHASSGPTHTKTPNADDEGEDLELHNFWKELLVQQSDSAFGWDGVEPASWTNDVAIRRRGLIDADTYGRFRSRAAAENMTPFEAFGDVVATALAKITGQSRVLAATTVSKRPAGAEDVVGNHVLAVITPLSAGDDRETSVTLRRNCIRAATTPMEDVLDLAGRTVDDDRLFPVPVLLGWSPVIAPPSSGGTLYAFPPRRTRWLLQVEGCPASTGELEIGVTGATLALGAERTEQVLAEVSRCLRRW</sequence>
<accession>A0A1H2LJD1</accession>
<dbReference type="InterPro" id="IPR025110">
    <property type="entry name" value="AMP-bd_C"/>
</dbReference>
<evidence type="ECO:0000256" key="2">
    <source>
        <dbReference type="SAM" id="MobiDB-lite"/>
    </source>
</evidence>
<dbReference type="SUPFAM" id="SSF56801">
    <property type="entry name" value="Acetyl-CoA synthetase-like"/>
    <property type="match status" value="1"/>
</dbReference>
<dbReference type="GO" id="GO:0043041">
    <property type="term" value="P:amino acid activation for nonribosomal peptide biosynthetic process"/>
    <property type="evidence" value="ECO:0007669"/>
    <property type="project" value="TreeGrafter"/>
</dbReference>
<name>A0A1H2LJD1_9ACTN</name>
<dbReference type="InterPro" id="IPR000873">
    <property type="entry name" value="AMP-dep_synth/lig_dom"/>
</dbReference>
<dbReference type="Proteomes" id="UP000183180">
    <property type="component" value="Unassembled WGS sequence"/>
</dbReference>
<dbReference type="GO" id="GO:0031177">
    <property type="term" value="F:phosphopantetheine binding"/>
    <property type="evidence" value="ECO:0007669"/>
    <property type="project" value="TreeGrafter"/>
</dbReference>
<evidence type="ECO:0000313" key="4">
    <source>
        <dbReference type="EMBL" id="SDU80691.1"/>
    </source>
</evidence>
<dbReference type="Pfam" id="PF00501">
    <property type="entry name" value="AMP-binding"/>
    <property type="match status" value="1"/>
</dbReference>
<feature type="domain" description="Carrier" evidence="3">
    <location>
        <begin position="939"/>
        <end position="1014"/>
    </location>
</feature>
<dbReference type="STRING" id="158898.SAMN04488548_136411"/>
<dbReference type="UniPathway" id="UPA00011"/>
<dbReference type="InterPro" id="IPR001242">
    <property type="entry name" value="Condensation_dom"/>
</dbReference>
<feature type="region of interest" description="Disordered" evidence="2">
    <location>
        <begin position="1189"/>
        <end position="1209"/>
    </location>
</feature>
<feature type="compositionally biased region" description="Polar residues" evidence="2">
    <location>
        <begin position="1192"/>
        <end position="1203"/>
    </location>
</feature>
<dbReference type="InterPro" id="IPR045851">
    <property type="entry name" value="AMP-bd_C_sf"/>
</dbReference>
<dbReference type="Gene3D" id="3.40.50.12780">
    <property type="entry name" value="N-terminal domain of ligase-like"/>
    <property type="match status" value="1"/>
</dbReference>
<reference evidence="4 5" key="1">
    <citation type="submission" date="2016-10" db="EMBL/GenBank/DDBJ databases">
        <authorList>
            <person name="de Groot N.N."/>
        </authorList>
    </citation>
    <scope>NUCLEOTIDE SEQUENCE [LARGE SCALE GENOMIC DNA]</scope>
    <source>
        <strain evidence="4 5">DSM 44215</strain>
    </source>
</reference>
<dbReference type="InterPro" id="IPR020845">
    <property type="entry name" value="AMP-binding_CS"/>
</dbReference>
<dbReference type="GO" id="GO:0008610">
    <property type="term" value="P:lipid biosynthetic process"/>
    <property type="evidence" value="ECO:0007669"/>
    <property type="project" value="UniProtKB-ARBA"/>
</dbReference>
<dbReference type="Pfam" id="PF00550">
    <property type="entry name" value="PP-binding"/>
    <property type="match status" value="1"/>
</dbReference>
<dbReference type="NCBIfam" id="TIGR01733">
    <property type="entry name" value="AA-adenyl-dom"/>
    <property type="match status" value="1"/>
</dbReference>
<dbReference type="PANTHER" id="PTHR45527">
    <property type="entry name" value="NONRIBOSOMAL PEPTIDE SYNTHETASE"/>
    <property type="match status" value="1"/>
</dbReference>
<dbReference type="Gene3D" id="3.30.559.30">
    <property type="entry name" value="Nonribosomal peptide synthetase, condensation domain"/>
    <property type="match status" value="2"/>
</dbReference>
<dbReference type="Pfam" id="PF13193">
    <property type="entry name" value="AMP-binding_C"/>
    <property type="match status" value="1"/>
</dbReference>
<dbReference type="InterPro" id="IPR036736">
    <property type="entry name" value="ACP-like_sf"/>
</dbReference>
<dbReference type="InterPro" id="IPR009081">
    <property type="entry name" value="PP-bd_ACP"/>
</dbReference>
<proteinExistence type="predicted"/>
<protein>
    <submittedName>
        <fullName evidence="4">Amino acid adenylation domain-containing protein</fullName>
    </submittedName>
</protein>
<comment type="cofactor">
    <cofactor evidence="1">
        <name>pantetheine 4'-phosphate</name>
        <dbReference type="ChEBI" id="CHEBI:47942"/>
    </cofactor>
</comment>
<dbReference type="InterPro" id="IPR023213">
    <property type="entry name" value="CAT-like_dom_sf"/>
</dbReference>
<dbReference type="CDD" id="cd05930">
    <property type="entry name" value="A_NRPS"/>
    <property type="match status" value="1"/>
</dbReference>
<dbReference type="SUPFAM" id="SSF47336">
    <property type="entry name" value="ACP-like"/>
    <property type="match status" value="1"/>
</dbReference>
<dbReference type="InterPro" id="IPR042099">
    <property type="entry name" value="ANL_N_sf"/>
</dbReference>
<dbReference type="EMBL" id="FNLM01000036">
    <property type="protein sequence ID" value="SDU80691.1"/>
    <property type="molecule type" value="Genomic_DNA"/>
</dbReference>
<dbReference type="SUPFAM" id="SSF52777">
    <property type="entry name" value="CoA-dependent acyltransferases"/>
    <property type="match status" value="4"/>
</dbReference>
<dbReference type="GO" id="GO:0044550">
    <property type="term" value="P:secondary metabolite biosynthetic process"/>
    <property type="evidence" value="ECO:0007669"/>
    <property type="project" value="TreeGrafter"/>
</dbReference>
<evidence type="ECO:0000256" key="1">
    <source>
        <dbReference type="ARBA" id="ARBA00001957"/>
    </source>
</evidence>
<evidence type="ECO:0000259" key="3">
    <source>
        <dbReference type="PROSITE" id="PS50075"/>
    </source>
</evidence>
<feature type="region of interest" description="Disordered" evidence="2">
    <location>
        <begin position="1009"/>
        <end position="1034"/>
    </location>
</feature>
<dbReference type="Gene3D" id="3.30.300.30">
    <property type="match status" value="1"/>
</dbReference>
<dbReference type="Gene3D" id="1.10.1200.10">
    <property type="entry name" value="ACP-like"/>
    <property type="match status" value="1"/>
</dbReference>
<dbReference type="InterPro" id="IPR010071">
    <property type="entry name" value="AA_adenyl_dom"/>
</dbReference>